<accession>A0ABX9VSP5</accession>
<gene>
    <name evidence="1" type="ORF">DOL88_09520</name>
</gene>
<feature type="non-terminal residue" evidence="1">
    <location>
        <position position="22"/>
    </location>
</feature>
<name>A0ABX9VSP5_AGGAP</name>
<protein>
    <submittedName>
        <fullName evidence="1">Glycosyltransferase family 2 protein</fullName>
    </submittedName>
</protein>
<comment type="caution">
    <text evidence="1">The sequence shown here is derived from an EMBL/GenBank/DDBJ whole genome shotgun (WGS) entry which is preliminary data.</text>
</comment>
<keyword evidence="2" id="KW-1185">Reference proteome</keyword>
<sequence>MPTLSVAMIVKNEAHYLAQCLD</sequence>
<evidence type="ECO:0000313" key="1">
    <source>
        <dbReference type="EMBL" id="RMW80833.1"/>
    </source>
</evidence>
<dbReference type="EMBL" id="QMGS01000096">
    <property type="protein sequence ID" value="RMW80833.1"/>
    <property type="molecule type" value="Genomic_DNA"/>
</dbReference>
<reference evidence="1 2" key="1">
    <citation type="journal article" date="2019" name="J. Oral Microbiol.">
        <title>Role of OmpA1 and OmpA2 in Aggregatibacter actinomycetemcomitans and Aggregatibacter aphrophilus serum resistance.</title>
        <authorList>
            <person name="Lindholm M."/>
            <person name="Min Aung K."/>
            <person name="Nyunt Wai S."/>
            <person name="Oscarsson J."/>
        </authorList>
    </citation>
    <scope>NUCLEOTIDE SEQUENCE [LARGE SCALE GENOMIC DNA]</scope>
    <source>
        <strain evidence="1 2">HK83</strain>
    </source>
</reference>
<dbReference type="Proteomes" id="UP000274211">
    <property type="component" value="Unassembled WGS sequence"/>
</dbReference>
<proteinExistence type="predicted"/>
<organism evidence="1 2">
    <name type="scientific">Aggregatibacter aphrophilus</name>
    <name type="common">Haemophilus aphrophilus</name>
    <dbReference type="NCBI Taxonomy" id="732"/>
    <lineage>
        <taxon>Bacteria</taxon>
        <taxon>Pseudomonadati</taxon>
        <taxon>Pseudomonadota</taxon>
        <taxon>Gammaproteobacteria</taxon>
        <taxon>Pasteurellales</taxon>
        <taxon>Pasteurellaceae</taxon>
        <taxon>Aggregatibacter</taxon>
    </lineage>
</organism>
<evidence type="ECO:0000313" key="2">
    <source>
        <dbReference type="Proteomes" id="UP000274211"/>
    </source>
</evidence>